<dbReference type="RefSeq" id="WP_147655071.1">
    <property type="nucleotide sequence ID" value="NZ_BMFM01000001.1"/>
</dbReference>
<gene>
    <name evidence="7" type="ORF">FNA67_03340</name>
</gene>
<reference evidence="7 8" key="1">
    <citation type="journal article" date="2015" name="Int. J. Syst. Evol. Microbiol.">
        <title>Youhaiella tibetensis gen. nov., sp. nov., isolated from subsurface sediment.</title>
        <authorList>
            <person name="Wang Y.X."/>
            <person name="Huang F.Q."/>
            <person name="Nogi Y."/>
            <person name="Pang S.J."/>
            <person name="Wang P.K."/>
            <person name="Lv J."/>
        </authorList>
    </citation>
    <scope>NUCLEOTIDE SEQUENCE [LARGE SCALE GENOMIC DNA]</scope>
    <source>
        <strain evidence="8">fig4</strain>
    </source>
</reference>
<keyword evidence="1 4" id="KW-0349">Heme</keyword>
<keyword evidence="5" id="KW-0732">Signal</keyword>
<keyword evidence="8" id="KW-1185">Reference proteome</keyword>
<evidence type="ECO:0000256" key="4">
    <source>
        <dbReference type="PROSITE-ProRule" id="PRU00433"/>
    </source>
</evidence>
<dbReference type="Pfam" id="PF13442">
    <property type="entry name" value="Cytochrome_CBB3"/>
    <property type="match status" value="1"/>
</dbReference>
<evidence type="ECO:0000259" key="6">
    <source>
        <dbReference type="PROSITE" id="PS51007"/>
    </source>
</evidence>
<dbReference type="InterPro" id="IPR009056">
    <property type="entry name" value="Cyt_c-like_dom"/>
</dbReference>
<evidence type="ECO:0000256" key="2">
    <source>
        <dbReference type="ARBA" id="ARBA00022723"/>
    </source>
</evidence>
<evidence type="ECO:0000256" key="3">
    <source>
        <dbReference type="ARBA" id="ARBA00023004"/>
    </source>
</evidence>
<evidence type="ECO:0000313" key="7">
    <source>
        <dbReference type="EMBL" id="QEE19261.1"/>
    </source>
</evidence>
<dbReference type="OrthoDB" id="9779283at2"/>
<sequence length="142" mass="14865">MRKTWMGLGMFVVLAAATPALAEDAATRTIQDGVYTAEQADRGAELVGNACSLCHGNTLRGSPAGPSVMSGFFDKWGSKPLAELYTYISTEMPADNPGGMEPAEYADITARILSLAGAPEGSEELVPDEAVLANITIVDKAK</sequence>
<dbReference type="SUPFAM" id="SSF46626">
    <property type="entry name" value="Cytochrome c"/>
    <property type="match status" value="1"/>
</dbReference>
<dbReference type="InterPro" id="IPR036909">
    <property type="entry name" value="Cyt_c-like_dom_sf"/>
</dbReference>
<dbReference type="KEGG" id="yti:FNA67_03340"/>
<feature type="domain" description="Cytochrome c" evidence="6">
    <location>
        <begin position="38"/>
        <end position="116"/>
    </location>
</feature>
<dbReference type="GO" id="GO:0009055">
    <property type="term" value="F:electron transfer activity"/>
    <property type="evidence" value="ECO:0007669"/>
    <property type="project" value="InterPro"/>
</dbReference>
<evidence type="ECO:0000256" key="5">
    <source>
        <dbReference type="SAM" id="SignalP"/>
    </source>
</evidence>
<evidence type="ECO:0000256" key="1">
    <source>
        <dbReference type="ARBA" id="ARBA00022617"/>
    </source>
</evidence>
<protein>
    <submittedName>
        <fullName evidence="7">Cytochrome c</fullName>
    </submittedName>
</protein>
<dbReference type="AlphaFoldDB" id="A0A5B9DIZ0"/>
<dbReference type="GO" id="GO:0020037">
    <property type="term" value="F:heme binding"/>
    <property type="evidence" value="ECO:0007669"/>
    <property type="project" value="InterPro"/>
</dbReference>
<dbReference type="Gene3D" id="1.10.760.10">
    <property type="entry name" value="Cytochrome c-like domain"/>
    <property type="match status" value="1"/>
</dbReference>
<accession>A0A5B9DIZ0</accession>
<dbReference type="PROSITE" id="PS51007">
    <property type="entry name" value="CYTC"/>
    <property type="match status" value="1"/>
</dbReference>
<name>A0A5B9DIZ0_9HYPH</name>
<dbReference type="GO" id="GO:0046872">
    <property type="term" value="F:metal ion binding"/>
    <property type="evidence" value="ECO:0007669"/>
    <property type="project" value="UniProtKB-KW"/>
</dbReference>
<feature type="signal peptide" evidence="5">
    <location>
        <begin position="1"/>
        <end position="22"/>
    </location>
</feature>
<proteinExistence type="predicted"/>
<keyword evidence="3 4" id="KW-0408">Iron</keyword>
<dbReference type="Proteomes" id="UP000321062">
    <property type="component" value="Chromosome"/>
</dbReference>
<feature type="chain" id="PRO_5022822689" evidence="5">
    <location>
        <begin position="23"/>
        <end position="142"/>
    </location>
</feature>
<keyword evidence="2 4" id="KW-0479">Metal-binding</keyword>
<evidence type="ECO:0000313" key="8">
    <source>
        <dbReference type="Proteomes" id="UP000321062"/>
    </source>
</evidence>
<dbReference type="EMBL" id="CP041690">
    <property type="protein sequence ID" value="QEE19261.1"/>
    <property type="molecule type" value="Genomic_DNA"/>
</dbReference>
<organism evidence="7 8">
    <name type="scientific">Paradevosia tibetensis</name>
    <dbReference type="NCBI Taxonomy" id="1447062"/>
    <lineage>
        <taxon>Bacteria</taxon>
        <taxon>Pseudomonadati</taxon>
        <taxon>Pseudomonadota</taxon>
        <taxon>Alphaproteobacteria</taxon>
        <taxon>Hyphomicrobiales</taxon>
        <taxon>Devosiaceae</taxon>
        <taxon>Paradevosia</taxon>
    </lineage>
</organism>